<evidence type="ECO:0000313" key="3">
    <source>
        <dbReference type="Proteomes" id="UP000298652"/>
    </source>
</evidence>
<gene>
    <name evidence="2" type="ORF">SEVIR_2G120850v2</name>
</gene>
<protein>
    <submittedName>
        <fullName evidence="2">Uncharacterized protein</fullName>
    </submittedName>
</protein>
<dbReference type="Gramene" id="TKW31669">
    <property type="protein sequence ID" value="TKW31669"/>
    <property type="gene ID" value="SEVIR_2G120850v2"/>
</dbReference>
<dbReference type="Proteomes" id="UP000298652">
    <property type="component" value="Chromosome 2"/>
</dbReference>
<feature type="compositionally biased region" description="Polar residues" evidence="1">
    <location>
        <begin position="1"/>
        <end position="11"/>
    </location>
</feature>
<feature type="region of interest" description="Disordered" evidence="1">
    <location>
        <begin position="83"/>
        <end position="111"/>
    </location>
</feature>
<evidence type="ECO:0000256" key="1">
    <source>
        <dbReference type="SAM" id="MobiDB-lite"/>
    </source>
</evidence>
<dbReference type="AlphaFoldDB" id="A0A4U6VUR7"/>
<organism evidence="2 3">
    <name type="scientific">Setaria viridis</name>
    <name type="common">Green bristlegrass</name>
    <name type="synonym">Setaria italica subsp. viridis</name>
    <dbReference type="NCBI Taxonomy" id="4556"/>
    <lineage>
        <taxon>Eukaryota</taxon>
        <taxon>Viridiplantae</taxon>
        <taxon>Streptophyta</taxon>
        <taxon>Embryophyta</taxon>
        <taxon>Tracheophyta</taxon>
        <taxon>Spermatophyta</taxon>
        <taxon>Magnoliopsida</taxon>
        <taxon>Liliopsida</taxon>
        <taxon>Poales</taxon>
        <taxon>Poaceae</taxon>
        <taxon>PACMAD clade</taxon>
        <taxon>Panicoideae</taxon>
        <taxon>Panicodae</taxon>
        <taxon>Paniceae</taxon>
        <taxon>Cenchrinae</taxon>
        <taxon>Setaria</taxon>
    </lineage>
</organism>
<name>A0A4U6VUR7_SETVI</name>
<proteinExistence type="predicted"/>
<feature type="compositionally biased region" description="Pro residues" evidence="1">
    <location>
        <begin position="19"/>
        <end position="29"/>
    </location>
</feature>
<evidence type="ECO:0000313" key="2">
    <source>
        <dbReference type="EMBL" id="TKW31669.1"/>
    </source>
</evidence>
<keyword evidence="3" id="KW-1185">Reference proteome</keyword>
<accession>A0A4U6VUR7</accession>
<feature type="region of interest" description="Disordered" evidence="1">
    <location>
        <begin position="1"/>
        <end position="30"/>
    </location>
</feature>
<reference evidence="2" key="1">
    <citation type="submission" date="2019-03" db="EMBL/GenBank/DDBJ databases">
        <title>WGS assembly of Setaria viridis.</title>
        <authorList>
            <person name="Huang P."/>
            <person name="Jenkins J."/>
            <person name="Grimwood J."/>
            <person name="Barry K."/>
            <person name="Healey A."/>
            <person name="Mamidi S."/>
            <person name="Sreedasyam A."/>
            <person name="Shu S."/>
            <person name="Feldman M."/>
            <person name="Wu J."/>
            <person name="Yu Y."/>
            <person name="Chen C."/>
            <person name="Johnson J."/>
            <person name="Rokhsar D."/>
            <person name="Baxter I."/>
            <person name="Schmutz J."/>
            <person name="Brutnell T."/>
            <person name="Kellogg E."/>
        </authorList>
    </citation>
    <scope>NUCLEOTIDE SEQUENCE [LARGE SCALE GENOMIC DNA]</scope>
</reference>
<dbReference type="EMBL" id="CM016553">
    <property type="protein sequence ID" value="TKW31669.1"/>
    <property type="molecule type" value="Genomic_DNA"/>
</dbReference>
<sequence>MTVSLPLPSQNPTRRPHASSPPPAAPTPPARRVLVPSLAAAAASARFHGGRANEPLRAGSGRAPRARAVVLLPSARRRLDSAAAEQTSPCAQAAAARPGPGGCPAPLCSAR</sequence>